<dbReference type="EMBL" id="JAVQLW010000002">
    <property type="protein sequence ID" value="MDS9468929.1"/>
    <property type="molecule type" value="Genomic_DNA"/>
</dbReference>
<dbReference type="RefSeq" id="WP_311161395.1">
    <property type="nucleotide sequence ID" value="NZ_JAVQLW010000002.1"/>
</dbReference>
<proteinExistence type="predicted"/>
<keyword evidence="2" id="KW-1185">Reference proteome</keyword>
<sequence length="216" mass="24163">MVFFDDDFIPSSSALLGIARTFEAFPEVTGLTGTLLADGIGGPGLELEMAGQIIDCWDAEAKTAEAVASPRELATRIGLYGCNMAFRSTAIGEIRFDERLPLYGWQEDIDFSARIPGRKIVTDGLVGVHCGIKRGRERGRLLGYSQIANPVYLWRKGSMKGRFALKLCLRNLLSNHARALWPEPWIDRRGRLRGNWRAIIDLCLGRADPERILEWQ</sequence>
<evidence type="ECO:0000313" key="1">
    <source>
        <dbReference type="EMBL" id="MDS9468929.1"/>
    </source>
</evidence>
<dbReference type="Gene3D" id="3.90.550.10">
    <property type="entry name" value="Spore Coat Polysaccharide Biosynthesis Protein SpsA, Chain A"/>
    <property type="match status" value="1"/>
</dbReference>
<name>A0ABU2HV56_9RHOB</name>
<dbReference type="InterPro" id="IPR029044">
    <property type="entry name" value="Nucleotide-diphossugar_trans"/>
</dbReference>
<dbReference type="SUPFAM" id="SSF53448">
    <property type="entry name" value="Nucleotide-diphospho-sugar transferases"/>
    <property type="match status" value="1"/>
</dbReference>
<accession>A0ABU2HV56</accession>
<comment type="caution">
    <text evidence="1">The sequence shown here is derived from an EMBL/GenBank/DDBJ whole genome shotgun (WGS) entry which is preliminary data.</text>
</comment>
<dbReference type="Proteomes" id="UP001269144">
    <property type="component" value="Unassembled WGS sequence"/>
</dbReference>
<evidence type="ECO:0000313" key="2">
    <source>
        <dbReference type="Proteomes" id="UP001269144"/>
    </source>
</evidence>
<evidence type="ECO:0008006" key="3">
    <source>
        <dbReference type="Google" id="ProtNLM"/>
    </source>
</evidence>
<organism evidence="1 2">
    <name type="scientific">Paracoccus aurantius</name>
    <dbReference type="NCBI Taxonomy" id="3073814"/>
    <lineage>
        <taxon>Bacteria</taxon>
        <taxon>Pseudomonadati</taxon>
        <taxon>Pseudomonadota</taxon>
        <taxon>Alphaproteobacteria</taxon>
        <taxon>Rhodobacterales</taxon>
        <taxon>Paracoccaceae</taxon>
        <taxon>Paracoccus</taxon>
    </lineage>
</organism>
<protein>
    <recommendedName>
        <fullName evidence="3">Glycosyltransferase</fullName>
    </recommendedName>
</protein>
<gene>
    <name evidence="1" type="ORF">RGQ15_15285</name>
</gene>
<reference evidence="2" key="1">
    <citation type="submission" date="2023-07" db="EMBL/GenBank/DDBJ databases">
        <title>Paracoccus sp. MBLB3053 whole genome sequence.</title>
        <authorList>
            <person name="Hwang C.Y."/>
            <person name="Cho E.-S."/>
            <person name="Seo M.-J."/>
        </authorList>
    </citation>
    <scope>NUCLEOTIDE SEQUENCE [LARGE SCALE GENOMIC DNA]</scope>
    <source>
        <strain evidence="2">MBLB3053</strain>
    </source>
</reference>